<evidence type="ECO:0000256" key="8">
    <source>
        <dbReference type="ARBA" id="ARBA00023136"/>
    </source>
</evidence>
<keyword evidence="5 13" id="KW-1133">Transmembrane helix</keyword>
<accession>A0AA85KKV4</accession>
<keyword evidence="4 11" id="KW-0812">Transmembrane</keyword>
<keyword evidence="8 13" id="KW-0472">Membrane</keyword>
<evidence type="ECO:0000256" key="1">
    <source>
        <dbReference type="ARBA" id="ARBA00004141"/>
    </source>
</evidence>
<comment type="subcellular location">
    <subcellularLocation>
        <location evidence="1">Membrane</location>
        <topology evidence="1">Multi-pass membrane protein</topology>
    </subcellularLocation>
</comment>
<keyword evidence="3 11" id="KW-0894">Sodium channel</keyword>
<evidence type="ECO:0000256" key="6">
    <source>
        <dbReference type="ARBA" id="ARBA00023053"/>
    </source>
</evidence>
<dbReference type="InterPro" id="IPR018116">
    <property type="entry name" value="Somatotropin_CS"/>
</dbReference>
<dbReference type="GO" id="GO:0015280">
    <property type="term" value="F:ligand-gated sodium channel activity"/>
    <property type="evidence" value="ECO:0007669"/>
    <property type="project" value="TreeGrafter"/>
</dbReference>
<feature type="region of interest" description="Disordered" evidence="12">
    <location>
        <begin position="1"/>
        <end position="21"/>
    </location>
</feature>
<keyword evidence="2 11" id="KW-0813">Transport</keyword>
<keyword evidence="7 11" id="KW-0406">Ion transport</keyword>
<reference evidence="15" key="2">
    <citation type="submission" date="2023-11" db="UniProtKB">
        <authorList>
            <consortium name="WormBaseParasite"/>
        </authorList>
    </citation>
    <scope>IDENTIFICATION</scope>
</reference>
<evidence type="ECO:0000256" key="2">
    <source>
        <dbReference type="ARBA" id="ARBA00022448"/>
    </source>
</evidence>
<dbReference type="PRINTS" id="PR01078">
    <property type="entry name" value="AMINACHANNEL"/>
</dbReference>
<comment type="similarity">
    <text evidence="11">Belongs to the amiloride-sensitive sodium channel (TC 1.A.6) family.</text>
</comment>
<sequence length="600" mass="68776">MKPKYSSTKSTEHHKNNDESEVFETTFSEVEKEKEAEIEVYKCRERIRRCRWPVWLDFAETTTLHGPIHITTTKGGLRVYYSIVISLMTAVFFSHALHLYRQYISCPVLTEIKHGNIDFDYPDITLCPNSPFTSSEITNNSHIFKNLEKSREFWWQTKGDGYGSPRVHIKRSLLSSFYALSDTLGKKPYQQILDCQVKSQECLENFLITEHPIYYRCFTLRVRPTPPVPAGPTNGIRLIIHRGIVNASPLLMVVEEEPTIIQSSETESTAYLKDGYFIAFHEVDTFPVFPVQSLPNGLSIRFGDTMRIALEQTYHEAVNLVGRVCVDDEYAPSIELVKLDKLSQSNSQYGEGITRFKYTRQACVAVLRQKLTYETCKCFSESYAIPYSMHNIGQVWCHDIMDSTTKMIRVWETLKCADGIANLSDHEVLQRIQPSVPGDGIINCPLRCRRRLNNIHSTIRTKTVQNIDPKTLIPYLEMLQLNGINDSYVKADSPLLKAEDLIFIDIHPVNEMVNQIIEGPGYYMARFISDLGGISGLYVGVTFYTIAEVIDLVTQYLCLYIPYFCSVAHLQMLKEKNVARKIKRRLQLAMQDKAMQESGI</sequence>
<evidence type="ECO:0000256" key="5">
    <source>
        <dbReference type="ARBA" id="ARBA00022989"/>
    </source>
</evidence>
<evidence type="ECO:0000256" key="10">
    <source>
        <dbReference type="ARBA" id="ARBA00023303"/>
    </source>
</evidence>
<evidence type="ECO:0000313" key="14">
    <source>
        <dbReference type="Proteomes" id="UP000050795"/>
    </source>
</evidence>
<protein>
    <submittedName>
        <fullName evidence="15">Uncharacterized protein</fullName>
    </submittedName>
</protein>
<proteinExistence type="inferred from homology"/>
<keyword evidence="9 11" id="KW-0739">Sodium transport</keyword>
<dbReference type="GO" id="GO:0005886">
    <property type="term" value="C:plasma membrane"/>
    <property type="evidence" value="ECO:0007669"/>
    <property type="project" value="TreeGrafter"/>
</dbReference>
<dbReference type="PROSITE" id="PS00266">
    <property type="entry name" value="SOMATOTROPIN_1"/>
    <property type="match status" value="1"/>
</dbReference>
<dbReference type="WBParaSite" id="TREG1_95730.1">
    <property type="protein sequence ID" value="TREG1_95730.1"/>
    <property type="gene ID" value="TREG1_95730"/>
</dbReference>
<reference evidence="14" key="1">
    <citation type="submission" date="2022-06" db="EMBL/GenBank/DDBJ databases">
        <authorList>
            <person name="Berger JAMES D."/>
            <person name="Berger JAMES D."/>
        </authorList>
    </citation>
    <scope>NUCLEOTIDE SEQUENCE [LARGE SCALE GENOMIC DNA]</scope>
</reference>
<dbReference type="GO" id="GO:0005576">
    <property type="term" value="C:extracellular region"/>
    <property type="evidence" value="ECO:0007669"/>
    <property type="project" value="InterPro"/>
</dbReference>
<dbReference type="InterPro" id="IPR001873">
    <property type="entry name" value="ENaC"/>
</dbReference>
<evidence type="ECO:0000256" key="4">
    <source>
        <dbReference type="ARBA" id="ARBA00022692"/>
    </source>
</evidence>
<evidence type="ECO:0000256" key="7">
    <source>
        <dbReference type="ARBA" id="ARBA00023065"/>
    </source>
</evidence>
<dbReference type="AlphaFoldDB" id="A0AA85KKV4"/>
<dbReference type="Proteomes" id="UP000050795">
    <property type="component" value="Unassembled WGS sequence"/>
</dbReference>
<keyword evidence="14" id="KW-1185">Reference proteome</keyword>
<dbReference type="PANTHER" id="PTHR11690">
    <property type="entry name" value="AMILORIDE-SENSITIVE SODIUM CHANNEL-RELATED"/>
    <property type="match status" value="1"/>
</dbReference>
<evidence type="ECO:0000256" key="11">
    <source>
        <dbReference type="RuleBase" id="RU000679"/>
    </source>
</evidence>
<feature type="transmembrane region" description="Helical" evidence="13">
    <location>
        <begin position="79"/>
        <end position="100"/>
    </location>
</feature>
<dbReference type="GO" id="GO:0005179">
    <property type="term" value="F:hormone activity"/>
    <property type="evidence" value="ECO:0007669"/>
    <property type="project" value="InterPro"/>
</dbReference>
<evidence type="ECO:0000256" key="13">
    <source>
        <dbReference type="SAM" id="Phobius"/>
    </source>
</evidence>
<keyword evidence="10 11" id="KW-0407">Ion channel</keyword>
<evidence type="ECO:0000256" key="3">
    <source>
        <dbReference type="ARBA" id="ARBA00022461"/>
    </source>
</evidence>
<name>A0AA85KKV4_TRIRE</name>
<evidence type="ECO:0000313" key="15">
    <source>
        <dbReference type="WBParaSite" id="TREG1_95730.1"/>
    </source>
</evidence>
<evidence type="ECO:0000256" key="9">
    <source>
        <dbReference type="ARBA" id="ARBA00023201"/>
    </source>
</evidence>
<dbReference type="Gene3D" id="1.10.287.770">
    <property type="entry name" value="YojJ-like"/>
    <property type="match status" value="1"/>
</dbReference>
<keyword evidence="6" id="KW-0915">Sodium</keyword>
<organism evidence="14 15">
    <name type="scientific">Trichobilharzia regenti</name>
    <name type="common">Nasal bird schistosome</name>
    <dbReference type="NCBI Taxonomy" id="157069"/>
    <lineage>
        <taxon>Eukaryota</taxon>
        <taxon>Metazoa</taxon>
        <taxon>Spiralia</taxon>
        <taxon>Lophotrochozoa</taxon>
        <taxon>Platyhelminthes</taxon>
        <taxon>Trematoda</taxon>
        <taxon>Digenea</taxon>
        <taxon>Strigeidida</taxon>
        <taxon>Schistosomatoidea</taxon>
        <taxon>Schistosomatidae</taxon>
        <taxon>Trichobilharzia</taxon>
    </lineage>
</organism>
<dbReference type="Pfam" id="PF00858">
    <property type="entry name" value="ASC"/>
    <property type="match status" value="1"/>
</dbReference>
<evidence type="ECO:0000256" key="12">
    <source>
        <dbReference type="SAM" id="MobiDB-lite"/>
    </source>
</evidence>